<sequence>MLAPNICMKAIRLQEQSNTSFCSGAAEAATEDRLREYCTRIQAVFRGYLCRKNYNNLRSCSTYLTLQKNVLGDSSLCSVNSKTLSTSVEGTCSPSLEEILGRLKYLVETGSLKHFHSCVELARSLGLEEEACDVEDLLYQKQESMQNWSTQVINGWETGTHKLQKQFEEASRQKLVPIYAVAEAVVFAREKEITEGLDVAIVTASQRDFHHWLCKAKVMGLEDAIRSSNERFLRKLKAVQDRLKKEAKLGTKDQYTFYFQEATSLCLRSDNKQAVKAILKRVLQLVRRAILLVGAESNRRNPRAQDWKTVEAEGAQFRLDMNLLVFLKESICRSRELESVKLVWITNYKADDTIRSKRSSSLSMPSSNKEDN</sequence>
<reference evidence="1 2" key="1">
    <citation type="submission" date="2024-09" db="EMBL/GenBank/DDBJ databases">
        <title>Chromosome-scale assembly of Riccia fluitans.</title>
        <authorList>
            <person name="Paukszto L."/>
            <person name="Sawicki J."/>
            <person name="Karawczyk K."/>
            <person name="Piernik-Szablinska J."/>
            <person name="Szczecinska M."/>
            <person name="Mazdziarz M."/>
        </authorList>
    </citation>
    <scope>NUCLEOTIDE SEQUENCE [LARGE SCALE GENOMIC DNA]</scope>
    <source>
        <strain evidence="1">Rf_01</strain>
        <tissue evidence="1">Aerial parts of the thallus</tissue>
    </source>
</reference>
<accession>A0ABD1ZGB4</accession>
<keyword evidence="2" id="KW-1185">Reference proteome</keyword>
<dbReference type="Pfam" id="PF00612">
    <property type="entry name" value="IQ"/>
    <property type="match status" value="1"/>
</dbReference>
<protein>
    <submittedName>
        <fullName evidence="1">Uncharacterized protein</fullName>
    </submittedName>
</protein>
<dbReference type="EMBL" id="JBHFFA010000001">
    <property type="protein sequence ID" value="KAL2650418.1"/>
    <property type="molecule type" value="Genomic_DNA"/>
</dbReference>
<dbReference type="Proteomes" id="UP001605036">
    <property type="component" value="Unassembled WGS sequence"/>
</dbReference>
<name>A0ABD1ZGB4_9MARC</name>
<gene>
    <name evidence="1" type="ORF">R1flu_018546</name>
</gene>
<dbReference type="Gene3D" id="1.20.5.190">
    <property type="match status" value="1"/>
</dbReference>
<proteinExistence type="predicted"/>
<comment type="caution">
    <text evidence="1">The sequence shown here is derived from an EMBL/GenBank/DDBJ whole genome shotgun (WGS) entry which is preliminary data.</text>
</comment>
<evidence type="ECO:0000313" key="2">
    <source>
        <dbReference type="Proteomes" id="UP001605036"/>
    </source>
</evidence>
<dbReference type="PROSITE" id="PS50096">
    <property type="entry name" value="IQ"/>
    <property type="match status" value="1"/>
</dbReference>
<organism evidence="1 2">
    <name type="scientific">Riccia fluitans</name>
    <dbReference type="NCBI Taxonomy" id="41844"/>
    <lineage>
        <taxon>Eukaryota</taxon>
        <taxon>Viridiplantae</taxon>
        <taxon>Streptophyta</taxon>
        <taxon>Embryophyta</taxon>
        <taxon>Marchantiophyta</taxon>
        <taxon>Marchantiopsida</taxon>
        <taxon>Marchantiidae</taxon>
        <taxon>Marchantiales</taxon>
        <taxon>Ricciaceae</taxon>
        <taxon>Riccia</taxon>
    </lineage>
</organism>
<dbReference type="SMART" id="SM00015">
    <property type="entry name" value="IQ"/>
    <property type="match status" value="1"/>
</dbReference>
<dbReference type="AlphaFoldDB" id="A0ABD1ZGB4"/>
<evidence type="ECO:0000313" key="1">
    <source>
        <dbReference type="EMBL" id="KAL2650418.1"/>
    </source>
</evidence>
<dbReference type="InterPro" id="IPR000048">
    <property type="entry name" value="IQ_motif_EF-hand-BS"/>
</dbReference>